<dbReference type="InterPro" id="IPR027417">
    <property type="entry name" value="P-loop_NTPase"/>
</dbReference>
<dbReference type="EMBL" id="JAZGQK010000030">
    <property type="protein sequence ID" value="MEE6262651.1"/>
    <property type="molecule type" value="Genomic_DNA"/>
</dbReference>
<gene>
    <name evidence="1" type="ORF">V1633_29650</name>
</gene>
<dbReference type="Proteomes" id="UP001332243">
    <property type="component" value="Unassembled WGS sequence"/>
</dbReference>
<evidence type="ECO:0000313" key="1">
    <source>
        <dbReference type="EMBL" id="MEE6262651.1"/>
    </source>
</evidence>
<name>A0ABU7S1N1_9ACTN</name>
<comment type="caution">
    <text evidence="1">The sequence shown here is derived from an EMBL/GenBank/DDBJ whole genome shotgun (WGS) entry which is preliminary data.</text>
</comment>
<evidence type="ECO:0008006" key="3">
    <source>
        <dbReference type="Google" id="ProtNLM"/>
    </source>
</evidence>
<accession>A0ABU7S1N1</accession>
<evidence type="ECO:0000313" key="2">
    <source>
        <dbReference type="Proteomes" id="UP001332243"/>
    </source>
</evidence>
<sequence length="397" mass="41376">MTDDLTRMLWVYGPPGVGKTTVAWEIYAALATSGDDVGYVDIDQLGMCFPEPAGDPGRYRLAAENLGAVVAGYRAAGARAVVVSGVVDPARGAPVDLIPDVVVTMCRLRADADVLTGRLVARLGNHDTVPQALAEAEALDANNVGDLCVDTTGLPVDQVVRLVEERTAGWTDRAPSAAPGTAAEPRTGADATEGPILWLCGASGVGKSTVGFHLYLRHVLGRGIPGAFVDLDQIGFYRPASSDIRVDHGMRARILAALWRNFRAAGARCLTVVGPAESSAAISTYAQAMPAATVTACRLHAEPDELTRRIMLRGEGGSWAQPGDPLKGQPAVHLSSVAERAVADAALLDRAAVGDVRVDAGQRTVEEVAAAVIAETGWPTVRPAQGRPGGGDRRQGA</sequence>
<reference evidence="1 2" key="1">
    <citation type="submission" date="2024-01" db="EMBL/GenBank/DDBJ databases">
        <title>Genome insights into Plantactinospora sonchi sp. nov.</title>
        <authorList>
            <person name="Wang L."/>
        </authorList>
    </citation>
    <scope>NUCLEOTIDE SEQUENCE [LARGE SCALE GENOMIC DNA]</scope>
    <source>
        <strain evidence="1 2">NEAU-QY2</strain>
    </source>
</reference>
<dbReference type="Gene3D" id="3.40.50.300">
    <property type="entry name" value="P-loop containing nucleotide triphosphate hydrolases"/>
    <property type="match status" value="2"/>
</dbReference>
<keyword evidence="2" id="KW-1185">Reference proteome</keyword>
<organism evidence="1 2">
    <name type="scientific">Plantactinospora sonchi</name>
    <dbReference type="NCBI Taxonomy" id="1544735"/>
    <lineage>
        <taxon>Bacteria</taxon>
        <taxon>Bacillati</taxon>
        <taxon>Actinomycetota</taxon>
        <taxon>Actinomycetes</taxon>
        <taxon>Micromonosporales</taxon>
        <taxon>Micromonosporaceae</taxon>
        <taxon>Plantactinospora</taxon>
    </lineage>
</organism>
<dbReference type="SUPFAM" id="SSF52540">
    <property type="entry name" value="P-loop containing nucleoside triphosphate hydrolases"/>
    <property type="match status" value="2"/>
</dbReference>
<dbReference type="RefSeq" id="WP_331217583.1">
    <property type="nucleotide sequence ID" value="NZ_JAZGQK010000030.1"/>
</dbReference>
<proteinExistence type="predicted"/>
<protein>
    <recommendedName>
        <fullName evidence="3">Adenylyl-sulfate kinase</fullName>
    </recommendedName>
</protein>